<comment type="caution">
    <text evidence="2">The sequence shown here is derived from an EMBL/GenBank/DDBJ whole genome shotgun (WGS) entry which is preliminary data.</text>
</comment>
<name>A0A9D1ZJ36_9BACE</name>
<dbReference type="InterPro" id="IPR011055">
    <property type="entry name" value="Dup_hybrid_motif"/>
</dbReference>
<feature type="domain" description="M23ase beta-sheet core" evidence="1">
    <location>
        <begin position="45"/>
        <end position="130"/>
    </location>
</feature>
<evidence type="ECO:0000313" key="3">
    <source>
        <dbReference type="Proteomes" id="UP000886851"/>
    </source>
</evidence>
<organism evidence="2 3">
    <name type="scientific">Candidatus Bacteroides pullicola</name>
    <dbReference type="NCBI Taxonomy" id="2838475"/>
    <lineage>
        <taxon>Bacteria</taxon>
        <taxon>Pseudomonadati</taxon>
        <taxon>Bacteroidota</taxon>
        <taxon>Bacteroidia</taxon>
        <taxon>Bacteroidales</taxon>
        <taxon>Bacteroidaceae</taxon>
        <taxon>Bacteroides</taxon>
    </lineage>
</organism>
<evidence type="ECO:0000259" key="1">
    <source>
        <dbReference type="Pfam" id="PF01551"/>
    </source>
</evidence>
<dbReference type="InterPro" id="IPR050570">
    <property type="entry name" value="Cell_wall_metabolism_enzyme"/>
</dbReference>
<dbReference type="EMBL" id="DXCV01000061">
    <property type="protein sequence ID" value="HIY88858.1"/>
    <property type="molecule type" value="Genomic_DNA"/>
</dbReference>
<dbReference type="Proteomes" id="UP000886851">
    <property type="component" value="Unassembled WGS sequence"/>
</dbReference>
<reference evidence="2" key="2">
    <citation type="submission" date="2021-04" db="EMBL/GenBank/DDBJ databases">
        <authorList>
            <person name="Gilroy R."/>
        </authorList>
    </citation>
    <scope>NUCLEOTIDE SEQUENCE</scope>
    <source>
        <strain evidence="2">Gambia2-208</strain>
    </source>
</reference>
<dbReference type="PANTHER" id="PTHR21666:SF270">
    <property type="entry name" value="MUREIN HYDROLASE ACTIVATOR ENVC"/>
    <property type="match status" value="1"/>
</dbReference>
<dbReference type="SUPFAM" id="SSF51261">
    <property type="entry name" value="Duplicated hybrid motif"/>
    <property type="match status" value="1"/>
</dbReference>
<proteinExistence type="predicted"/>
<dbReference type="GO" id="GO:0004222">
    <property type="term" value="F:metalloendopeptidase activity"/>
    <property type="evidence" value="ECO:0007669"/>
    <property type="project" value="TreeGrafter"/>
</dbReference>
<dbReference type="Gene3D" id="2.70.70.10">
    <property type="entry name" value="Glucose Permease (Domain IIA)"/>
    <property type="match status" value="1"/>
</dbReference>
<dbReference type="InterPro" id="IPR016047">
    <property type="entry name" value="M23ase_b-sheet_dom"/>
</dbReference>
<dbReference type="AlphaFoldDB" id="A0A9D1ZJ36"/>
<dbReference type="PANTHER" id="PTHR21666">
    <property type="entry name" value="PEPTIDASE-RELATED"/>
    <property type="match status" value="1"/>
</dbReference>
<accession>A0A9D1ZJ36</accession>
<reference evidence="2" key="1">
    <citation type="journal article" date="2021" name="PeerJ">
        <title>Extensive microbial diversity within the chicken gut microbiome revealed by metagenomics and culture.</title>
        <authorList>
            <person name="Gilroy R."/>
            <person name="Ravi A."/>
            <person name="Getino M."/>
            <person name="Pursley I."/>
            <person name="Horton D.L."/>
            <person name="Alikhan N.F."/>
            <person name="Baker D."/>
            <person name="Gharbi K."/>
            <person name="Hall N."/>
            <person name="Watson M."/>
            <person name="Adriaenssens E.M."/>
            <person name="Foster-Nyarko E."/>
            <person name="Jarju S."/>
            <person name="Secka A."/>
            <person name="Antonio M."/>
            <person name="Oren A."/>
            <person name="Chaudhuri R.R."/>
            <person name="La Ragione R."/>
            <person name="Hildebrand F."/>
            <person name="Pallen M.J."/>
        </authorList>
    </citation>
    <scope>NUCLEOTIDE SEQUENCE</scope>
    <source>
        <strain evidence="2">Gambia2-208</strain>
    </source>
</reference>
<protein>
    <submittedName>
        <fullName evidence="2">M23 family metallopeptidase</fullName>
    </submittedName>
</protein>
<gene>
    <name evidence="2" type="ORF">H9824_09170</name>
</gene>
<dbReference type="Pfam" id="PF01551">
    <property type="entry name" value="Peptidase_M23"/>
    <property type="match status" value="1"/>
</dbReference>
<sequence length="273" mass="30352">MEYTVEMILRSPSGYCMPFEETEEDVTLSLGYGEQTHPVTGEKFFHHGIDFPVSHRLLAALASGTVTAVGSDRTHGICQTIRYGKYEVTYGHLANVYAGFGQSVQAGEPVALSGRLLHMEVKFDGEELDPLEFLTMLYGNLKAVGLPDGQMQGGLEAPGIRTRYDKDRQEIETLMLRFLPRYLDDLRHGLYASPQRTEQSLRNLFTQAAARNYFFETMPSMGNPLGIGSRALPLACKVQELLIADFLDYLASRQGVFLSTVDDAVKKKSANKP</sequence>
<evidence type="ECO:0000313" key="2">
    <source>
        <dbReference type="EMBL" id="HIY88858.1"/>
    </source>
</evidence>